<gene>
    <name evidence="2" type="ORF">GDO54_012852</name>
</gene>
<sequence length="83" mass="9376">MFHCKAKVFMPFAMLITVPNIGGCYPSTKAHSAGSIFNSRRQFIVAFCMSSTFLYFYVSTPDVSFLICISRCFHDGLFLKLLC</sequence>
<evidence type="ECO:0000256" key="1">
    <source>
        <dbReference type="SAM" id="Phobius"/>
    </source>
</evidence>
<keyword evidence="1" id="KW-1133">Transmembrane helix</keyword>
<keyword evidence="1" id="KW-0812">Transmembrane</keyword>
<dbReference type="Proteomes" id="UP001181693">
    <property type="component" value="Unassembled WGS sequence"/>
</dbReference>
<name>A0AAV3A2U7_PYXAD</name>
<feature type="transmembrane region" description="Helical" evidence="1">
    <location>
        <begin position="42"/>
        <end position="58"/>
    </location>
</feature>
<evidence type="ECO:0008006" key="4">
    <source>
        <dbReference type="Google" id="ProtNLM"/>
    </source>
</evidence>
<dbReference type="EMBL" id="DYDO01000005">
    <property type="protein sequence ID" value="DBA25306.1"/>
    <property type="molecule type" value="Genomic_DNA"/>
</dbReference>
<dbReference type="AlphaFoldDB" id="A0AAV3A2U7"/>
<reference evidence="2" key="1">
    <citation type="thesis" date="2020" institute="ProQuest LLC" country="789 East Eisenhower Parkway, Ann Arbor, MI, USA">
        <title>Comparative Genomics and Chromosome Evolution.</title>
        <authorList>
            <person name="Mudd A.B."/>
        </authorList>
    </citation>
    <scope>NUCLEOTIDE SEQUENCE</scope>
    <source>
        <strain evidence="2">1538</strain>
        <tissue evidence="2">Blood</tissue>
    </source>
</reference>
<protein>
    <recommendedName>
        <fullName evidence="4">Secreted protein</fullName>
    </recommendedName>
</protein>
<evidence type="ECO:0000313" key="3">
    <source>
        <dbReference type="Proteomes" id="UP001181693"/>
    </source>
</evidence>
<proteinExistence type="predicted"/>
<evidence type="ECO:0000313" key="2">
    <source>
        <dbReference type="EMBL" id="DBA25306.1"/>
    </source>
</evidence>
<organism evidence="2 3">
    <name type="scientific">Pyxicephalus adspersus</name>
    <name type="common">African bullfrog</name>
    <dbReference type="NCBI Taxonomy" id="30357"/>
    <lineage>
        <taxon>Eukaryota</taxon>
        <taxon>Metazoa</taxon>
        <taxon>Chordata</taxon>
        <taxon>Craniata</taxon>
        <taxon>Vertebrata</taxon>
        <taxon>Euteleostomi</taxon>
        <taxon>Amphibia</taxon>
        <taxon>Batrachia</taxon>
        <taxon>Anura</taxon>
        <taxon>Neobatrachia</taxon>
        <taxon>Ranoidea</taxon>
        <taxon>Pyxicephalidae</taxon>
        <taxon>Pyxicephalinae</taxon>
        <taxon>Pyxicephalus</taxon>
    </lineage>
</organism>
<accession>A0AAV3A2U7</accession>
<comment type="caution">
    <text evidence="2">The sequence shown here is derived from an EMBL/GenBank/DDBJ whole genome shotgun (WGS) entry which is preliminary data.</text>
</comment>
<keyword evidence="1" id="KW-0472">Membrane</keyword>
<keyword evidence="3" id="KW-1185">Reference proteome</keyword>